<keyword evidence="2" id="KW-1185">Reference proteome</keyword>
<dbReference type="RefSeq" id="WP_181928843.1">
    <property type="nucleotide sequence ID" value="NZ_CP054698.1"/>
</dbReference>
<dbReference type="Proteomes" id="UP000514713">
    <property type="component" value="Chromosome"/>
</dbReference>
<proteinExistence type="predicted"/>
<sequence>MSNNITHQKRELFLDLSEKEQEVVSAGSLFSNPDYFFVQRTNIETFAINESNISDGDSSFSSKQETGYALSQTTIGFSGQGGRSLNFCDKLFLMFLLW</sequence>
<accession>A0A7D7LFX2</accession>
<organism evidence="1 2">
    <name type="scientific">Nostoc edaphicum CCNP1411</name>
    <dbReference type="NCBI Taxonomy" id="1472755"/>
    <lineage>
        <taxon>Bacteria</taxon>
        <taxon>Bacillati</taxon>
        <taxon>Cyanobacteriota</taxon>
        <taxon>Cyanophyceae</taxon>
        <taxon>Nostocales</taxon>
        <taxon>Nostocaceae</taxon>
        <taxon>Nostoc</taxon>
    </lineage>
</organism>
<name>A0A7D7LFX2_9NOSO</name>
<protein>
    <submittedName>
        <fullName evidence="1">Uncharacterized protein</fullName>
    </submittedName>
</protein>
<dbReference type="EMBL" id="CP054698">
    <property type="protein sequence ID" value="QMS91188.1"/>
    <property type="molecule type" value="Genomic_DNA"/>
</dbReference>
<dbReference type="AlphaFoldDB" id="A0A7D7LFX2"/>
<evidence type="ECO:0000313" key="2">
    <source>
        <dbReference type="Proteomes" id="UP000514713"/>
    </source>
</evidence>
<evidence type="ECO:0000313" key="1">
    <source>
        <dbReference type="EMBL" id="QMS91188.1"/>
    </source>
</evidence>
<dbReference type="KEGG" id="ned:HUN01_27695"/>
<gene>
    <name evidence="1" type="ORF">HUN01_27695</name>
</gene>
<reference evidence="2" key="1">
    <citation type="submission" date="2020-06" db="EMBL/GenBank/DDBJ databases">
        <title>Nostoc edaphicum CCNP1411 genome.</title>
        <authorList>
            <person name="Fidor A."/>
            <person name="Grabski M."/>
            <person name="Gawor J."/>
            <person name="Gromadka R."/>
            <person name="Wegrzyn G."/>
            <person name="Mazur-Marzec H."/>
        </authorList>
    </citation>
    <scope>NUCLEOTIDE SEQUENCE [LARGE SCALE GENOMIC DNA]</scope>
    <source>
        <strain evidence="2">CCNP1411</strain>
    </source>
</reference>